<dbReference type="PANTHER" id="PTHR10460:SF0">
    <property type="entry name" value="ABELSON INTERACTING PROTEIN, ISOFORM D"/>
    <property type="match status" value="1"/>
</dbReference>
<evidence type="ECO:0000256" key="8">
    <source>
        <dbReference type="ARBA" id="ARBA00023212"/>
    </source>
</evidence>
<evidence type="ECO:0000256" key="4">
    <source>
        <dbReference type="ARBA" id="ARBA00022443"/>
    </source>
</evidence>
<dbReference type="GO" id="GO:0030027">
    <property type="term" value="C:lamellipodium"/>
    <property type="evidence" value="ECO:0007669"/>
    <property type="project" value="UniProtKB-SubCell"/>
</dbReference>
<dbReference type="PROSITE" id="PS50002">
    <property type="entry name" value="SH3"/>
    <property type="match status" value="1"/>
</dbReference>
<dbReference type="SMART" id="SM00326">
    <property type="entry name" value="SH3"/>
    <property type="match status" value="1"/>
</dbReference>
<gene>
    <name evidence="13" type="ORF">EB796_012687</name>
</gene>
<dbReference type="GO" id="GO:0005856">
    <property type="term" value="C:cytoskeleton"/>
    <property type="evidence" value="ECO:0007669"/>
    <property type="project" value="UniProtKB-SubCell"/>
</dbReference>
<keyword evidence="7" id="KW-0175">Coiled coil</keyword>
<dbReference type="GO" id="GO:0031209">
    <property type="term" value="C:SCAR complex"/>
    <property type="evidence" value="ECO:0007669"/>
    <property type="project" value="TreeGrafter"/>
</dbReference>
<evidence type="ECO:0000256" key="1">
    <source>
        <dbReference type="ARBA" id="ARBA00004245"/>
    </source>
</evidence>
<dbReference type="SUPFAM" id="SSF50044">
    <property type="entry name" value="SH3-domain"/>
    <property type="match status" value="1"/>
</dbReference>
<sequence>MAELYQLQEQEIPKAMEQLQESHNNLKKVADYCEGNYLQADALEKRPALDETRSYTTQALASVAYQINTLATSFLSLLDLQARQLVDMESSINHLAQTVSIHKEKVARREIGVLTTSKTFFRPLGVKSPGIIFPEQPEKSIKYVRKPIDYTMLDSVGNGGPKVQMSNHRNTRPGSVSSASSSSHGNVPRHSNPPSAAGTLTRGRHGAERGTTTIAPPVEPPTVPSHYMSAQQLQLAQQSGAQASLANPTYGHVTLPPPVPSSNPMSANGRTESPYSTAGHHMYNGSGVVQPPSPISPPLPPMPTPHDMYNNQGRPSPVPHYRYYVPNMPPPLPDDIPSPPPPPEEISVQNVSNFPEYNDQTDGYYYDDVNSVSFPPPIPSTNVQSRVDPPWAPENYLEKVVAIFDYTPANDDELQFRENVILYVIKKNSDGWWEGVMESDDGSPICGLFPENYVESLL</sequence>
<dbReference type="Gene3D" id="2.30.30.40">
    <property type="entry name" value="SH3 Domains"/>
    <property type="match status" value="1"/>
</dbReference>
<evidence type="ECO:0000256" key="10">
    <source>
        <dbReference type="PROSITE-ProRule" id="PRU00192"/>
    </source>
</evidence>
<evidence type="ECO:0000256" key="9">
    <source>
        <dbReference type="ARBA" id="ARBA00023273"/>
    </source>
</evidence>
<feature type="compositionally biased region" description="Polar residues" evidence="11">
    <location>
        <begin position="262"/>
        <end position="274"/>
    </location>
</feature>
<dbReference type="Pfam" id="PF07815">
    <property type="entry name" value="Abi_HHR"/>
    <property type="match status" value="1"/>
</dbReference>
<comment type="similarity">
    <text evidence="3">Belongs to the ABI family.</text>
</comment>
<keyword evidence="8" id="KW-0206">Cytoskeleton</keyword>
<comment type="subcellular location">
    <subcellularLocation>
        <location evidence="2">Cell projection</location>
        <location evidence="2">Lamellipodium</location>
    </subcellularLocation>
    <subcellularLocation>
        <location evidence="1">Cytoplasm</location>
        <location evidence="1">Cytoskeleton</location>
    </subcellularLocation>
</comment>
<protein>
    <submittedName>
        <fullName evidence="13">Abi</fullName>
    </submittedName>
</protein>
<dbReference type="GO" id="GO:0098858">
    <property type="term" value="C:actin-based cell projection"/>
    <property type="evidence" value="ECO:0007669"/>
    <property type="project" value="TreeGrafter"/>
</dbReference>
<reference evidence="13" key="1">
    <citation type="submission" date="2020-06" db="EMBL/GenBank/DDBJ databases">
        <title>Draft genome of Bugula neritina, a colonial animal packing powerful symbionts and potential medicines.</title>
        <authorList>
            <person name="Rayko M."/>
        </authorList>
    </citation>
    <scope>NUCLEOTIDE SEQUENCE [LARGE SCALE GENOMIC DNA]</scope>
    <source>
        <strain evidence="13">Kwan_BN1</strain>
    </source>
</reference>
<dbReference type="InterPro" id="IPR012849">
    <property type="entry name" value="Abl-interactor_HHR_dom"/>
</dbReference>
<dbReference type="InterPro" id="IPR001452">
    <property type="entry name" value="SH3_domain"/>
</dbReference>
<dbReference type="Gene3D" id="6.10.140.1620">
    <property type="match status" value="1"/>
</dbReference>
<keyword evidence="14" id="KW-1185">Reference proteome</keyword>
<evidence type="ECO:0000256" key="3">
    <source>
        <dbReference type="ARBA" id="ARBA00010020"/>
    </source>
</evidence>
<evidence type="ECO:0000256" key="7">
    <source>
        <dbReference type="ARBA" id="ARBA00023054"/>
    </source>
</evidence>
<evidence type="ECO:0000256" key="2">
    <source>
        <dbReference type="ARBA" id="ARBA00004510"/>
    </source>
</evidence>
<keyword evidence="5" id="KW-0963">Cytoplasm</keyword>
<evidence type="ECO:0000256" key="11">
    <source>
        <dbReference type="SAM" id="MobiDB-lite"/>
    </source>
</evidence>
<keyword evidence="4 10" id="KW-0728">SH3 domain</keyword>
<proteinExistence type="inferred from homology"/>
<dbReference type="GO" id="GO:0017124">
    <property type="term" value="F:SH3 domain binding"/>
    <property type="evidence" value="ECO:0007669"/>
    <property type="project" value="TreeGrafter"/>
</dbReference>
<feature type="domain" description="SH3" evidence="12">
    <location>
        <begin position="395"/>
        <end position="458"/>
    </location>
</feature>
<organism evidence="13 14">
    <name type="scientific">Bugula neritina</name>
    <name type="common">Brown bryozoan</name>
    <name type="synonym">Sertularia neritina</name>
    <dbReference type="NCBI Taxonomy" id="10212"/>
    <lineage>
        <taxon>Eukaryota</taxon>
        <taxon>Metazoa</taxon>
        <taxon>Spiralia</taxon>
        <taxon>Lophotrochozoa</taxon>
        <taxon>Bryozoa</taxon>
        <taxon>Gymnolaemata</taxon>
        <taxon>Cheilostomatida</taxon>
        <taxon>Flustrina</taxon>
        <taxon>Buguloidea</taxon>
        <taxon>Bugulidae</taxon>
        <taxon>Bugula</taxon>
    </lineage>
</organism>
<dbReference type="AlphaFoldDB" id="A0A7J7JUE1"/>
<accession>A0A7J7JUE1</accession>
<dbReference type="EMBL" id="VXIV02001869">
    <property type="protein sequence ID" value="KAF6028998.1"/>
    <property type="molecule type" value="Genomic_DNA"/>
</dbReference>
<dbReference type="FunFam" id="2.30.30.40:FF:000002">
    <property type="entry name" value="abl interactor 1 isoform X1"/>
    <property type="match status" value="1"/>
</dbReference>
<name>A0A7J7JUE1_BUGNE</name>
<dbReference type="Proteomes" id="UP000593567">
    <property type="component" value="Unassembled WGS sequence"/>
</dbReference>
<evidence type="ECO:0000313" key="13">
    <source>
        <dbReference type="EMBL" id="KAF6028998.1"/>
    </source>
</evidence>
<dbReference type="Pfam" id="PF14604">
    <property type="entry name" value="SH3_9"/>
    <property type="match status" value="1"/>
</dbReference>
<dbReference type="GO" id="GO:0035591">
    <property type="term" value="F:signaling adaptor activity"/>
    <property type="evidence" value="ECO:0007669"/>
    <property type="project" value="TreeGrafter"/>
</dbReference>
<dbReference type="PANTHER" id="PTHR10460">
    <property type="entry name" value="ABL INTERACTOR FAMILY MEMBER"/>
    <property type="match status" value="1"/>
</dbReference>
<feature type="region of interest" description="Disordered" evidence="11">
    <location>
        <begin position="247"/>
        <end position="274"/>
    </location>
</feature>
<comment type="caution">
    <text evidence="13">The sequence shown here is derived from an EMBL/GenBank/DDBJ whole genome shotgun (WGS) entry which is preliminary data.</text>
</comment>
<keyword evidence="9" id="KW-0966">Cell projection</keyword>
<dbReference type="GO" id="GO:0001764">
    <property type="term" value="P:neuron migration"/>
    <property type="evidence" value="ECO:0007669"/>
    <property type="project" value="TreeGrafter"/>
</dbReference>
<evidence type="ECO:0000256" key="5">
    <source>
        <dbReference type="ARBA" id="ARBA00022490"/>
    </source>
</evidence>
<feature type="compositionally biased region" description="Polar residues" evidence="11">
    <location>
        <begin position="164"/>
        <end position="174"/>
    </location>
</feature>
<keyword evidence="6" id="KW-0597">Phosphoprotein</keyword>
<dbReference type="PRINTS" id="PR00452">
    <property type="entry name" value="SH3DOMAIN"/>
</dbReference>
<dbReference type="InterPro" id="IPR028457">
    <property type="entry name" value="ABI"/>
</dbReference>
<dbReference type="InterPro" id="IPR036028">
    <property type="entry name" value="SH3-like_dom_sf"/>
</dbReference>
<feature type="region of interest" description="Disordered" evidence="11">
    <location>
        <begin position="155"/>
        <end position="225"/>
    </location>
</feature>
<evidence type="ECO:0000313" key="14">
    <source>
        <dbReference type="Proteomes" id="UP000593567"/>
    </source>
</evidence>
<evidence type="ECO:0000256" key="6">
    <source>
        <dbReference type="ARBA" id="ARBA00022553"/>
    </source>
</evidence>
<evidence type="ECO:0000259" key="12">
    <source>
        <dbReference type="PROSITE" id="PS50002"/>
    </source>
</evidence>
<dbReference type="OrthoDB" id="2159336at2759"/>